<dbReference type="Proteomes" id="UP000650628">
    <property type="component" value="Unassembled WGS sequence"/>
</dbReference>
<keyword evidence="2" id="KW-1185">Reference proteome</keyword>
<dbReference type="RefSeq" id="WP_203954254.1">
    <property type="nucleotide sequence ID" value="NZ_BOOO01000019.1"/>
</dbReference>
<dbReference type="AlphaFoldDB" id="A0A8J3TNH6"/>
<dbReference type="Gene3D" id="3.30.1050.20">
    <property type="match status" value="1"/>
</dbReference>
<reference evidence="1 2" key="1">
    <citation type="submission" date="2021-01" db="EMBL/GenBank/DDBJ databases">
        <title>Whole genome shotgun sequence of Planotetraspora mira NBRC 15435.</title>
        <authorList>
            <person name="Komaki H."/>
            <person name="Tamura T."/>
        </authorList>
    </citation>
    <scope>NUCLEOTIDE SEQUENCE [LARGE SCALE GENOMIC DNA]</scope>
    <source>
        <strain evidence="1 2">NBRC 15435</strain>
    </source>
</reference>
<name>A0A8J3TNH6_9ACTN</name>
<dbReference type="InterPro" id="IPR036527">
    <property type="entry name" value="SCP2_sterol-bd_dom_sf"/>
</dbReference>
<organism evidence="1 2">
    <name type="scientific">Planotetraspora mira</name>
    <dbReference type="NCBI Taxonomy" id="58121"/>
    <lineage>
        <taxon>Bacteria</taxon>
        <taxon>Bacillati</taxon>
        <taxon>Actinomycetota</taxon>
        <taxon>Actinomycetes</taxon>
        <taxon>Streptosporangiales</taxon>
        <taxon>Streptosporangiaceae</taxon>
        <taxon>Planotetraspora</taxon>
    </lineage>
</organism>
<evidence type="ECO:0000313" key="2">
    <source>
        <dbReference type="Proteomes" id="UP000650628"/>
    </source>
</evidence>
<comment type="caution">
    <text evidence="1">The sequence shown here is derived from an EMBL/GenBank/DDBJ whole genome shotgun (WGS) entry which is preliminary data.</text>
</comment>
<dbReference type="EMBL" id="BOOO01000019">
    <property type="protein sequence ID" value="GII30278.1"/>
    <property type="molecule type" value="Genomic_DNA"/>
</dbReference>
<protein>
    <submittedName>
        <fullName evidence="1">Uncharacterized protein</fullName>
    </submittedName>
</protein>
<dbReference type="SUPFAM" id="SSF55718">
    <property type="entry name" value="SCP-like"/>
    <property type="match status" value="1"/>
</dbReference>
<evidence type="ECO:0000313" key="1">
    <source>
        <dbReference type="EMBL" id="GII30278.1"/>
    </source>
</evidence>
<accession>A0A8J3TNH6</accession>
<proteinExistence type="predicted"/>
<sequence length="66" mass="6824">MHAVDLVAGAERRWEIGTPVEGTARGEAPPVVSGRPADLTAYLLGRPVPGRLESTAGGPPPLPGWL</sequence>
<gene>
    <name evidence="1" type="ORF">Pmi06nite_37200</name>
</gene>